<dbReference type="Pfam" id="PF20469">
    <property type="entry name" value="OLD-like_TOPRIM"/>
    <property type="match status" value="1"/>
</dbReference>
<dbReference type="GO" id="GO:0016740">
    <property type="term" value="F:transferase activity"/>
    <property type="evidence" value="ECO:0007669"/>
    <property type="project" value="UniProtKB-KW"/>
</dbReference>
<evidence type="ECO:0000313" key="2">
    <source>
        <dbReference type="EMBL" id="MFC4828022.1"/>
    </source>
</evidence>
<gene>
    <name evidence="2" type="ORF">ACFPER_04410</name>
</gene>
<dbReference type="EMBL" id="JBHSJC010000001">
    <property type="protein sequence ID" value="MFC4828022.1"/>
    <property type="molecule type" value="Genomic_DNA"/>
</dbReference>
<name>A0ABV9R3K6_9MICO</name>
<protein>
    <submittedName>
        <fullName evidence="2">TOPRIM nucleotidyl transferase/hydrolase domain-containing protein</fullName>
    </submittedName>
</protein>
<reference evidence="3" key="1">
    <citation type="journal article" date="2019" name="Int. J. Syst. Evol. Microbiol.">
        <title>The Global Catalogue of Microorganisms (GCM) 10K type strain sequencing project: providing services to taxonomists for standard genome sequencing and annotation.</title>
        <authorList>
            <consortium name="The Broad Institute Genomics Platform"/>
            <consortium name="The Broad Institute Genome Sequencing Center for Infectious Disease"/>
            <person name="Wu L."/>
            <person name="Ma J."/>
        </authorList>
    </citation>
    <scope>NUCLEOTIDE SEQUENCE [LARGE SCALE GENOMIC DNA]</scope>
    <source>
        <strain evidence="3">CGMCC 1.12192</strain>
    </source>
</reference>
<sequence>MRDARAATDRVVLLVEGPSDHRAILALAARLGVDLGGGGVRVVDMGGVTNLRTHLAELDAAFAGPVVDPPRLLGLYDVGEFEVVCRMLEESGRGRPADLAEAEALGFFACALDLEDELIRAAGADLVQSMLAEAGELSRFRTFQGQPAQRGRPIEAQLRRFAGTASGRKVRFAAAIVERMPLERVPRQLADLLRAAAP</sequence>
<accession>A0ABV9R3K6</accession>
<keyword evidence="3" id="KW-1185">Reference proteome</keyword>
<evidence type="ECO:0000313" key="3">
    <source>
        <dbReference type="Proteomes" id="UP001595960"/>
    </source>
</evidence>
<dbReference type="RefSeq" id="WP_204390894.1">
    <property type="nucleotide sequence ID" value="NZ_JAFBBW010000001.1"/>
</dbReference>
<comment type="caution">
    <text evidence="2">The sequence shown here is derived from an EMBL/GenBank/DDBJ whole genome shotgun (WGS) entry which is preliminary data.</text>
</comment>
<proteinExistence type="predicted"/>
<organism evidence="2 3">
    <name type="scientific">Agromyces aurantiacus</name>
    <dbReference type="NCBI Taxonomy" id="165814"/>
    <lineage>
        <taxon>Bacteria</taxon>
        <taxon>Bacillati</taxon>
        <taxon>Actinomycetota</taxon>
        <taxon>Actinomycetes</taxon>
        <taxon>Micrococcales</taxon>
        <taxon>Microbacteriaceae</taxon>
        <taxon>Agromyces</taxon>
    </lineage>
</organism>
<evidence type="ECO:0000259" key="1">
    <source>
        <dbReference type="Pfam" id="PF20469"/>
    </source>
</evidence>
<feature type="domain" description="OLD protein-like TOPRIM" evidence="1">
    <location>
        <begin position="11"/>
        <end position="54"/>
    </location>
</feature>
<keyword evidence="2" id="KW-0808">Transferase</keyword>
<dbReference type="InterPro" id="IPR034139">
    <property type="entry name" value="TOPRIM_OLD"/>
</dbReference>
<dbReference type="Proteomes" id="UP001595960">
    <property type="component" value="Unassembled WGS sequence"/>
</dbReference>